<name>A0A1M6LPJ0_PARC5</name>
<sequence length="187" mass="21660">MKSNRLINPFGFKVKLSQFADSIDLNTLDVVTVKGKSYRVYRYEGPVGSFANAVVLICYEINGEDLESPAYLLSTDINLDTNKIIEYYLVRWKIETNYKYLKSNLSFDKYRVRSILSIERYFLIVFLAINFLELFRFKSNKSSIKTIGDTINYFNSLLAKELICFVYKSSKANIPLKDIFEALKIAS</sequence>
<dbReference type="Proteomes" id="UP000184465">
    <property type="component" value="Unassembled WGS sequence"/>
</dbReference>
<dbReference type="Gene3D" id="3.90.350.10">
    <property type="entry name" value="Transposase Inhibitor Protein From Tn5, Chain A, domain 1"/>
    <property type="match status" value="1"/>
</dbReference>
<reference evidence="2 3" key="1">
    <citation type="submission" date="2016-11" db="EMBL/GenBank/DDBJ databases">
        <authorList>
            <person name="Jaros S."/>
            <person name="Januszkiewicz K."/>
            <person name="Wedrychowicz H."/>
        </authorList>
    </citation>
    <scope>NUCLEOTIDE SEQUENCE [LARGE SCALE GENOMIC DNA]</scope>
    <source>
        <strain evidence="2 3">DSM 15212</strain>
    </source>
</reference>
<dbReference type="SUPFAM" id="SSF53098">
    <property type="entry name" value="Ribonuclease H-like"/>
    <property type="match status" value="1"/>
</dbReference>
<dbReference type="Pfam" id="PF01609">
    <property type="entry name" value="DDE_Tnp_1"/>
    <property type="match status" value="1"/>
</dbReference>
<dbReference type="STRING" id="1121301.SAMN02745912_00877"/>
<keyword evidence="3" id="KW-1185">Reference proteome</keyword>
<dbReference type="InterPro" id="IPR002559">
    <property type="entry name" value="Transposase_11"/>
</dbReference>
<feature type="domain" description="Transposase IS4-like" evidence="1">
    <location>
        <begin position="79"/>
        <end position="131"/>
    </location>
</feature>
<dbReference type="GO" id="GO:0006313">
    <property type="term" value="P:DNA transposition"/>
    <property type="evidence" value="ECO:0007669"/>
    <property type="project" value="InterPro"/>
</dbReference>
<organism evidence="2 3">
    <name type="scientific">Paramaledivibacter caminithermalis (strain DSM 15212 / CIP 107654 / DViRD3)</name>
    <name type="common">Clostridium caminithermale</name>
    <dbReference type="NCBI Taxonomy" id="1121301"/>
    <lineage>
        <taxon>Bacteria</taxon>
        <taxon>Bacillati</taxon>
        <taxon>Bacillota</taxon>
        <taxon>Clostridia</taxon>
        <taxon>Peptostreptococcales</taxon>
        <taxon>Caminicellaceae</taxon>
        <taxon>Paramaledivibacter</taxon>
    </lineage>
</organism>
<dbReference type="GO" id="GO:0003677">
    <property type="term" value="F:DNA binding"/>
    <property type="evidence" value="ECO:0007669"/>
    <property type="project" value="InterPro"/>
</dbReference>
<evidence type="ECO:0000259" key="1">
    <source>
        <dbReference type="Pfam" id="PF01609"/>
    </source>
</evidence>
<accession>A0A1M6LPJ0</accession>
<dbReference type="GO" id="GO:0004803">
    <property type="term" value="F:transposase activity"/>
    <property type="evidence" value="ECO:0007669"/>
    <property type="project" value="InterPro"/>
</dbReference>
<evidence type="ECO:0000313" key="2">
    <source>
        <dbReference type="EMBL" id="SHJ73002.1"/>
    </source>
</evidence>
<protein>
    <submittedName>
        <fullName evidence="2">Transposase DDE domain-containing protein</fullName>
    </submittedName>
</protein>
<dbReference type="AlphaFoldDB" id="A0A1M6LPJ0"/>
<evidence type="ECO:0000313" key="3">
    <source>
        <dbReference type="Proteomes" id="UP000184465"/>
    </source>
</evidence>
<dbReference type="InterPro" id="IPR012337">
    <property type="entry name" value="RNaseH-like_sf"/>
</dbReference>
<proteinExistence type="predicted"/>
<dbReference type="EMBL" id="FRAG01000007">
    <property type="protein sequence ID" value="SHJ73002.1"/>
    <property type="molecule type" value="Genomic_DNA"/>
</dbReference>
<gene>
    <name evidence="2" type="ORF">SAMN02745912_00877</name>
</gene>